<keyword evidence="2" id="KW-1185">Reference proteome</keyword>
<proteinExistence type="predicted"/>
<sequence>MAFCLVERKTPIVRAISGKPSPYTFGFCRPGMPNYADPNRCIATLTEMIFKNFFSWGVRSLSDVGLHISLELHLRKRLTFYEFLSSKSLKVNL</sequence>
<dbReference type="AlphaFoldDB" id="A0A4C1WPT1"/>
<evidence type="ECO:0000313" key="2">
    <source>
        <dbReference type="Proteomes" id="UP000299102"/>
    </source>
</evidence>
<evidence type="ECO:0000313" key="1">
    <source>
        <dbReference type="EMBL" id="GBP52532.1"/>
    </source>
</evidence>
<gene>
    <name evidence="1" type="ORF">EVAR_39054_1</name>
</gene>
<reference evidence="1 2" key="1">
    <citation type="journal article" date="2019" name="Commun. Biol.">
        <title>The bagworm genome reveals a unique fibroin gene that provides high tensile strength.</title>
        <authorList>
            <person name="Kono N."/>
            <person name="Nakamura H."/>
            <person name="Ohtoshi R."/>
            <person name="Tomita M."/>
            <person name="Numata K."/>
            <person name="Arakawa K."/>
        </authorList>
    </citation>
    <scope>NUCLEOTIDE SEQUENCE [LARGE SCALE GENOMIC DNA]</scope>
</reference>
<protein>
    <submittedName>
        <fullName evidence="1">Uncharacterized protein</fullName>
    </submittedName>
</protein>
<dbReference type="Proteomes" id="UP000299102">
    <property type="component" value="Unassembled WGS sequence"/>
</dbReference>
<dbReference type="EMBL" id="BGZK01000605">
    <property type="protein sequence ID" value="GBP52532.1"/>
    <property type="molecule type" value="Genomic_DNA"/>
</dbReference>
<accession>A0A4C1WPT1</accession>
<name>A0A4C1WPT1_EUMVA</name>
<organism evidence="1 2">
    <name type="scientific">Eumeta variegata</name>
    <name type="common">Bagworm moth</name>
    <name type="synonym">Eumeta japonica</name>
    <dbReference type="NCBI Taxonomy" id="151549"/>
    <lineage>
        <taxon>Eukaryota</taxon>
        <taxon>Metazoa</taxon>
        <taxon>Ecdysozoa</taxon>
        <taxon>Arthropoda</taxon>
        <taxon>Hexapoda</taxon>
        <taxon>Insecta</taxon>
        <taxon>Pterygota</taxon>
        <taxon>Neoptera</taxon>
        <taxon>Endopterygota</taxon>
        <taxon>Lepidoptera</taxon>
        <taxon>Glossata</taxon>
        <taxon>Ditrysia</taxon>
        <taxon>Tineoidea</taxon>
        <taxon>Psychidae</taxon>
        <taxon>Oiketicinae</taxon>
        <taxon>Eumeta</taxon>
    </lineage>
</organism>
<comment type="caution">
    <text evidence="1">The sequence shown here is derived from an EMBL/GenBank/DDBJ whole genome shotgun (WGS) entry which is preliminary data.</text>
</comment>